<evidence type="ECO:0000313" key="2">
    <source>
        <dbReference type="EMBL" id="KAG9185642.1"/>
    </source>
</evidence>
<evidence type="ECO:0000313" key="3">
    <source>
        <dbReference type="Proteomes" id="UP001199106"/>
    </source>
</evidence>
<feature type="domain" description="DUF6594" evidence="1">
    <location>
        <begin position="49"/>
        <end position="108"/>
    </location>
</feature>
<evidence type="ECO:0000259" key="1">
    <source>
        <dbReference type="Pfam" id="PF20237"/>
    </source>
</evidence>
<dbReference type="Pfam" id="PF20237">
    <property type="entry name" value="DUF6594"/>
    <property type="match status" value="1"/>
</dbReference>
<organism evidence="2 3">
    <name type="scientific">Alternaria panax</name>
    <dbReference type="NCBI Taxonomy" id="48097"/>
    <lineage>
        <taxon>Eukaryota</taxon>
        <taxon>Fungi</taxon>
        <taxon>Dikarya</taxon>
        <taxon>Ascomycota</taxon>
        <taxon>Pezizomycotina</taxon>
        <taxon>Dothideomycetes</taxon>
        <taxon>Pleosporomycetidae</taxon>
        <taxon>Pleosporales</taxon>
        <taxon>Pleosporineae</taxon>
        <taxon>Pleosporaceae</taxon>
        <taxon>Alternaria</taxon>
        <taxon>Alternaria sect. Panax</taxon>
    </lineage>
</organism>
<accession>A0AAD4F9G9</accession>
<dbReference type="InterPro" id="IPR046529">
    <property type="entry name" value="DUF6594"/>
</dbReference>
<dbReference type="EMBL" id="JAANER010000010">
    <property type="protein sequence ID" value="KAG9185642.1"/>
    <property type="molecule type" value="Genomic_DNA"/>
</dbReference>
<comment type="caution">
    <text evidence="2">The sequence shown here is derived from an EMBL/GenBank/DDBJ whole genome shotgun (WGS) entry which is preliminary data.</text>
</comment>
<reference evidence="2" key="1">
    <citation type="submission" date="2021-07" db="EMBL/GenBank/DDBJ databases">
        <title>Genome Resource of American Ginseng Black Spot Pathogen Alternaria panax.</title>
        <authorList>
            <person name="Qiu C."/>
            <person name="Wang W."/>
            <person name="Liu Z."/>
        </authorList>
    </citation>
    <scope>NUCLEOTIDE SEQUENCE</scope>
    <source>
        <strain evidence="2">BNCC115425</strain>
    </source>
</reference>
<protein>
    <recommendedName>
        <fullName evidence="1">DUF6594 domain-containing protein</fullName>
    </recommendedName>
</protein>
<name>A0AAD4F9G9_9PLEO</name>
<dbReference type="AlphaFoldDB" id="A0AAD4F9G9"/>
<gene>
    <name evidence="2" type="ORF">G6011_06973</name>
</gene>
<dbReference type="Proteomes" id="UP001199106">
    <property type="component" value="Unassembled WGS sequence"/>
</dbReference>
<sequence>MDPFFKSDLMNTSTAPSRRVFRTFGKDDTKTVEQPDVSWDYNKKLPADYPQLTGFMTRRPERALFRTFRTLSVQNLLYMQAEIDHLGWNLRRTMDEEQELGTTAEYATDWGWYTQASSASACEISYQYHVIMKKRLFYDITNLTGSQLLIVSIPE</sequence>
<proteinExistence type="predicted"/>
<keyword evidence="3" id="KW-1185">Reference proteome</keyword>